<dbReference type="PANTHER" id="PTHR14136:SF17">
    <property type="entry name" value="BTB_POZ DOMAIN-CONTAINING PROTEIN KCTD9"/>
    <property type="match status" value="1"/>
</dbReference>
<evidence type="ECO:0008006" key="3">
    <source>
        <dbReference type="Google" id="ProtNLM"/>
    </source>
</evidence>
<dbReference type="SUPFAM" id="SSF141571">
    <property type="entry name" value="Pentapeptide repeat-like"/>
    <property type="match status" value="1"/>
</dbReference>
<proteinExistence type="predicted"/>
<dbReference type="Pfam" id="PF00805">
    <property type="entry name" value="Pentapeptide"/>
    <property type="match status" value="2"/>
</dbReference>
<organism evidence="1 2">
    <name type="scientific">Adineta steineri</name>
    <dbReference type="NCBI Taxonomy" id="433720"/>
    <lineage>
        <taxon>Eukaryota</taxon>
        <taxon>Metazoa</taxon>
        <taxon>Spiralia</taxon>
        <taxon>Gnathifera</taxon>
        <taxon>Rotifera</taxon>
        <taxon>Eurotatoria</taxon>
        <taxon>Bdelloidea</taxon>
        <taxon>Adinetida</taxon>
        <taxon>Adinetidae</taxon>
        <taxon>Adineta</taxon>
    </lineage>
</organism>
<comment type="caution">
    <text evidence="1">The sequence shown here is derived from an EMBL/GenBank/DDBJ whole genome shotgun (WGS) entry which is preliminary data.</text>
</comment>
<name>A0A814G6U0_9BILA</name>
<gene>
    <name evidence="1" type="ORF">VCS650_LOCUS14341</name>
</gene>
<evidence type="ECO:0000313" key="1">
    <source>
        <dbReference type="EMBL" id="CAF0993687.1"/>
    </source>
</evidence>
<protein>
    <recommendedName>
        <fullName evidence="3">Pentapeptide repeat-containing protein</fullName>
    </recommendedName>
</protein>
<reference evidence="1" key="1">
    <citation type="submission" date="2021-02" db="EMBL/GenBank/DDBJ databases">
        <authorList>
            <person name="Nowell W R."/>
        </authorList>
    </citation>
    <scope>NUCLEOTIDE SEQUENCE</scope>
</reference>
<accession>A0A814G6U0</accession>
<dbReference type="InterPro" id="IPR051082">
    <property type="entry name" value="Pentapeptide-BTB/POZ_domain"/>
</dbReference>
<sequence length="417" mass="46466">MVSFPNSSFFSSNLSHIHFRTTNFSLTQFDNTNVSNAVFDQTDFTVANLHKVSFFSCEFKRAIFSSAILGNVHNYRYFPYKMSCLITFLVSVKFSNTSMFRTDFREAITNKADFASVDLSDSTFISADIQGASFIGSNLNNVDFSEANLYKVDLTNAKITEKQLQSAISIHEALLPNGTLAHDSNFLNNGQTDCNMSFGDNWVLHKGNITVKTSHIDPNSCYFFLRSYNIGAIISRRVDLTKWDSESWPHSQIVLSANMSIGVSIQLKVTNNSKDINIHPRLNLTGTNISFPLMNNIRGLEIFIEFSALSGQNSVPSYWCGDIKLFIIYGKYLNTFDARFSSVTGINDLRLPNQENIGGLLRLSGKCCATSTCKSFVAFAKKTIQSPIPSGEIVQNADIQEEQPSVSELLNQYGPLA</sequence>
<dbReference type="PANTHER" id="PTHR14136">
    <property type="entry name" value="BTB_POZ DOMAIN-CONTAINING PROTEIN KCTD9"/>
    <property type="match status" value="1"/>
</dbReference>
<dbReference type="AlphaFoldDB" id="A0A814G6U0"/>
<dbReference type="Proteomes" id="UP000663891">
    <property type="component" value="Unassembled WGS sequence"/>
</dbReference>
<dbReference type="Gene3D" id="2.160.20.80">
    <property type="entry name" value="E3 ubiquitin-protein ligase SopA"/>
    <property type="match status" value="2"/>
</dbReference>
<dbReference type="OrthoDB" id="9989223at2759"/>
<dbReference type="InterPro" id="IPR001646">
    <property type="entry name" value="5peptide_repeat"/>
</dbReference>
<evidence type="ECO:0000313" key="2">
    <source>
        <dbReference type="Proteomes" id="UP000663891"/>
    </source>
</evidence>
<dbReference type="EMBL" id="CAJNON010000119">
    <property type="protein sequence ID" value="CAF0993687.1"/>
    <property type="molecule type" value="Genomic_DNA"/>
</dbReference>